<dbReference type="InterPro" id="IPR036013">
    <property type="entry name" value="Band_7/SPFH_dom_sf"/>
</dbReference>
<feature type="coiled-coil region" evidence="1">
    <location>
        <begin position="192"/>
        <end position="219"/>
    </location>
</feature>
<keyword evidence="2" id="KW-0472">Membrane</keyword>
<feature type="transmembrane region" description="Helical" evidence="2">
    <location>
        <begin position="72"/>
        <end position="92"/>
    </location>
</feature>
<reference evidence="4 5" key="1">
    <citation type="journal article" date="2014" name="Appl. Environ. Microbiol.">
        <title>Elucidation of insertion elements encoded on plasmids and in vitro construction of shuttle vectors from the toxic cyanobacterium Planktothrix.</title>
        <authorList>
            <person name="Christiansen G."/>
            <person name="Goesmann A."/>
            <person name="Kurmayer R."/>
        </authorList>
    </citation>
    <scope>NUCLEOTIDE SEQUENCE [LARGE SCALE GENOMIC DNA]</scope>
    <source>
        <strain evidence="4 5">NIVA-CYA 126/8</strain>
    </source>
</reference>
<dbReference type="Gene3D" id="3.30.479.30">
    <property type="entry name" value="Band 7 domain"/>
    <property type="match status" value="1"/>
</dbReference>
<keyword evidence="2" id="KW-0812">Transmembrane</keyword>
<evidence type="ECO:0000256" key="1">
    <source>
        <dbReference type="SAM" id="Coils"/>
    </source>
</evidence>
<dbReference type="PANTHER" id="PTHR23222:SF0">
    <property type="entry name" value="PROHIBITIN 1"/>
    <property type="match status" value="1"/>
</dbReference>
<dbReference type="PATRIC" id="fig|388467.6.peg.2285"/>
<proteinExistence type="predicted"/>
<dbReference type="SMART" id="SM00244">
    <property type="entry name" value="PHB"/>
    <property type="match status" value="1"/>
</dbReference>
<dbReference type="SUPFAM" id="SSF117892">
    <property type="entry name" value="Band 7/SPFH domain"/>
    <property type="match status" value="1"/>
</dbReference>
<dbReference type="eggNOG" id="COG0330">
    <property type="taxonomic scope" value="Bacteria"/>
</dbReference>
<keyword evidence="5" id="KW-1185">Reference proteome</keyword>
<keyword evidence="1" id="KW-0175">Coiled coil</keyword>
<sequence>MPQFLKLMPLVIMDMTGKILKKPGKENFVNNNQFYRINLSYGSDLINNAIIVLSIGVSFMKSAEPQAGLTSIFLGIALAVLALISVNSFVIINPGQAGVLSVLGKAQDGVLLEGIHFKPPLVSAVDIYDLTVQKFEVPAQSSTKDLQQLSASFAINFRLDPIQVVRIRREQGTLQNVVSKVVAPQTQECFKIAAAKRTIEEAITQRELLKSDFDQALNERLDKYGIIVLDTSVVDLSFSPEFAKAVEEKQIAEQRSKRAVYIAQEAEQQAQADINRAKGTAEAQRLLAETLKATGGELVLQKEAIEAWKQGGSEMPKVLIMNGDNKSMVPFLFNLGNLTEMSYE</sequence>
<dbReference type="GO" id="GO:0016020">
    <property type="term" value="C:membrane"/>
    <property type="evidence" value="ECO:0007669"/>
    <property type="project" value="InterPro"/>
</dbReference>
<dbReference type="PANTHER" id="PTHR23222">
    <property type="entry name" value="PROHIBITIN"/>
    <property type="match status" value="1"/>
</dbReference>
<dbReference type="HOGENOM" id="CLU_047969_1_2_3"/>
<protein>
    <submittedName>
        <fullName evidence="4">Prohibitin-2</fullName>
    </submittedName>
</protein>
<feature type="domain" description="Band 7" evidence="3">
    <location>
        <begin position="87"/>
        <end position="250"/>
    </location>
</feature>
<dbReference type="Proteomes" id="UP000027395">
    <property type="component" value="Chromosome"/>
</dbReference>
<dbReference type="STRING" id="388467.A19Y_2336"/>
<evidence type="ECO:0000313" key="5">
    <source>
        <dbReference type="Proteomes" id="UP000027395"/>
    </source>
</evidence>
<name>A0A073CHT3_PLAA1</name>
<evidence type="ECO:0000256" key="2">
    <source>
        <dbReference type="SAM" id="Phobius"/>
    </source>
</evidence>
<dbReference type="AlphaFoldDB" id="A0A073CHT3"/>
<organism evidence="4 5">
    <name type="scientific">Planktothrix agardhii (strain NIVA-CYA 126/8)</name>
    <dbReference type="NCBI Taxonomy" id="388467"/>
    <lineage>
        <taxon>Bacteria</taxon>
        <taxon>Bacillati</taxon>
        <taxon>Cyanobacteriota</taxon>
        <taxon>Cyanophyceae</taxon>
        <taxon>Oscillatoriophycideae</taxon>
        <taxon>Oscillatoriales</taxon>
        <taxon>Microcoleaceae</taxon>
        <taxon>Planktothrix</taxon>
    </lineage>
</organism>
<dbReference type="Pfam" id="PF01145">
    <property type="entry name" value="Band_7"/>
    <property type="match status" value="1"/>
</dbReference>
<dbReference type="EMBL" id="CM002803">
    <property type="protein sequence ID" value="KEI67263.1"/>
    <property type="molecule type" value="Genomic_DNA"/>
</dbReference>
<feature type="transmembrane region" description="Helical" evidence="2">
    <location>
        <begin position="39"/>
        <end position="60"/>
    </location>
</feature>
<dbReference type="PRINTS" id="PR00679">
    <property type="entry name" value="PROHIBITIN"/>
</dbReference>
<dbReference type="InterPro" id="IPR001107">
    <property type="entry name" value="Band_7"/>
</dbReference>
<evidence type="ECO:0000259" key="3">
    <source>
        <dbReference type="SMART" id="SM00244"/>
    </source>
</evidence>
<dbReference type="CDD" id="cd03401">
    <property type="entry name" value="SPFH_prohibitin"/>
    <property type="match status" value="1"/>
</dbReference>
<evidence type="ECO:0000313" key="4">
    <source>
        <dbReference type="EMBL" id="KEI67263.1"/>
    </source>
</evidence>
<gene>
    <name evidence="4" type="ORF">A19Y_2336</name>
</gene>
<accession>A0A073CHT3</accession>
<keyword evidence="2" id="KW-1133">Transmembrane helix</keyword>
<dbReference type="InterPro" id="IPR000163">
    <property type="entry name" value="Prohibitin"/>
</dbReference>